<dbReference type="PANTHER" id="PTHR43213:SF5">
    <property type="entry name" value="BIFUNCTIONAL DTTP_UTP PYROPHOSPHATASE_METHYLTRANSFERASE PROTEIN-RELATED"/>
    <property type="match status" value="1"/>
</dbReference>
<comment type="cofactor">
    <cofactor evidence="1 4">
        <name>a divalent metal cation</name>
        <dbReference type="ChEBI" id="CHEBI:60240"/>
    </cofactor>
</comment>
<dbReference type="Proteomes" id="UP001432059">
    <property type="component" value="Chromosome"/>
</dbReference>
<organism evidence="5 6">
    <name type="scientific">Bergeyella porcorum</name>
    <dbReference type="NCBI Taxonomy" id="1735111"/>
    <lineage>
        <taxon>Bacteria</taxon>
        <taxon>Pseudomonadati</taxon>
        <taxon>Bacteroidota</taxon>
        <taxon>Flavobacteriia</taxon>
        <taxon>Flavobacteriales</taxon>
        <taxon>Weeksellaceae</taxon>
        <taxon>Bergeyella</taxon>
    </lineage>
</organism>
<keyword evidence="2 4" id="KW-0378">Hydrolase</keyword>
<dbReference type="EMBL" id="CP136426">
    <property type="protein sequence ID" value="WOC51834.1"/>
    <property type="molecule type" value="Genomic_DNA"/>
</dbReference>
<dbReference type="Gene3D" id="3.90.950.10">
    <property type="match status" value="1"/>
</dbReference>
<feature type="active site" description="Proton acceptor" evidence="4">
    <location>
        <position position="69"/>
    </location>
</feature>
<feature type="site" description="Important for substrate specificity" evidence="4">
    <location>
        <position position="152"/>
    </location>
</feature>
<dbReference type="NCBIfam" id="TIGR00172">
    <property type="entry name" value="maf"/>
    <property type="match status" value="1"/>
</dbReference>
<dbReference type="GO" id="GO:0009117">
    <property type="term" value="P:nucleotide metabolic process"/>
    <property type="evidence" value="ECO:0007669"/>
    <property type="project" value="UniProtKB-KW"/>
</dbReference>
<comment type="catalytic activity">
    <reaction evidence="4">
        <text>UTP + H2O = UMP + diphosphate + H(+)</text>
        <dbReference type="Rhea" id="RHEA:29395"/>
        <dbReference type="ChEBI" id="CHEBI:15377"/>
        <dbReference type="ChEBI" id="CHEBI:15378"/>
        <dbReference type="ChEBI" id="CHEBI:33019"/>
        <dbReference type="ChEBI" id="CHEBI:46398"/>
        <dbReference type="ChEBI" id="CHEBI:57865"/>
        <dbReference type="EC" id="3.6.1.9"/>
    </reaction>
</comment>
<keyword evidence="6" id="KW-1185">Reference proteome</keyword>
<dbReference type="AlphaFoldDB" id="A0AAU0F1L8"/>
<keyword evidence="4" id="KW-0963">Cytoplasm</keyword>
<dbReference type="Pfam" id="PF02545">
    <property type="entry name" value="Maf"/>
    <property type="match status" value="1"/>
</dbReference>
<comment type="subcellular location">
    <subcellularLocation>
        <location evidence="4">Cytoplasm</location>
    </subcellularLocation>
</comment>
<dbReference type="PANTHER" id="PTHR43213">
    <property type="entry name" value="BIFUNCTIONAL DTTP/UTP PYROPHOSPHATASE/METHYLTRANSFERASE PROTEIN-RELATED"/>
    <property type="match status" value="1"/>
</dbReference>
<gene>
    <name evidence="5" type="primary">maf</name>
    <name evidence="5" type="ORF">BPO_1187</name>
</gene>
<comment type="caution">
    <text evidence="4">Lacks conserved residue(s) required for the propagation of feature annotation.</text>
</comment>
<feature type="site" description="Important for substrate specificity" evidence="4">
    <location>
        <position position="70"/>
    </location>
</feature>
<reference evidence="5" key="1">
    <citation type="submission" date="2023-10" db="EMBL/GenBank/DDBJ databases">
        <title>Characterization and whole genome sequencing of a novel strain of Bergeyella porcorum QD2021 isolated from pig.</title>
        <authorList>
            <person name="Liu G."/>
            <person name="Chen C."/>
            <person name="Han X."/>
        </authorList>
    </citation>
    <scope>NUCLEOTIDE SEQUENCE</scope>
    <source>
        <strain evidence="5">QD2021</strain>
    </source>
</reference>
<accession>A0AAU0F1L8</accession>
<evidence type="ECO:0000256" key="3">
    <source>
        <dbReference type="ARBA" id="ARBA00023080"/>
    </source>
</evidence>
<name>A0AAU0F1L8_9FLAO</name>
<dbReference type="SUPFAM" id="SSF52972">
    <property type="entry name" value="ITPase-like"/>
    <property type="match status" value="1"/>
</dbReference>
<evidence type="ECO:0000313" key="6">
    <source>
        <dbReference type="Proteomes" id="UP001432059"/>
    </source>
</evidence>
<dbReference type="HAMAP" id="MF_00528">
    <property type="entry name" value="Maf"/>
    <property type="match status" value="1"/>
</dbReference>
<keyword evidence="3 4" id="KW-0546">Nucleotide metabolism</keyword>
<dbReference type="InterPro" id="IPR003697">
    <property type="entry name" value="Maf-like"/>
</dbReference>
<comment type="catalytic activity">
    <reaction evidence="4">
        <text>dTTP + H2O = dTMP + diphosphate + H(+)</text>
        <dbReference type="Rhea" id="RHEA:28534"/>
        <dbReference type="ChEBI" id="CHEBI:15377"/>
        <dbReference type="ChEBI" id="CHEBI:15378"/>
        <dbReference type="ChEBI" id="CHEBI:33019"/>
        <dbReference type="ChEBI" id="CHEBI:37568"/>
        <dbReference type="ChEBI" id="CHEBI:63528"/>
        <dbReference type="EC" id="3.6.1.9"/>
    </reaction>
</comment>
<evidence type="ECO:0000256" key="4">
    <source>
        <dbReference type="HAMAP-Rule" id="MF_00528"/>
    </source>
</evidence>
<feature type="site" description="Important for substrate specificity" evidence="4">
    <location>
        <position position="12"/>
    </location>
</feature>
<proteinExistence type="inferred from homology"/>
<evidence type="ECO:0000256" key="2">
    <source>
        <dbReference type="ARBA" id="ARBA00022801"/>
    </source>
</evidence>
<dbReference type="PIRSF" id="PIRSF006305">
    <property type="entry name" value="Maf"/>
    <property type="match status" value="1"/>
</dbReference>
<dbReference type="EC" id="3.6.1.9" evidence="4"/>
<comment type="similarity">
    <text evidence="4">Belongs to the Maf family. YhdE subfamily.</text>
</comment>
<comment type="function">
    <text evidence="4">Nucleoside triphosphate pyrophosphatase that hydrolyzes dTTP and UTP. May have a dual role in cell division arrest and in preventing the incorporation of modified nucleotides into cellular nucleic acids.</text>
</comment>
<evidence type="ECO:0000313" key="5">
    <source>
        <dbReference type="EMBL" id="WOC51834.1"/>
    </source>
</evidence>
<dbReference type="CDD" id="cd00555">
    <property type="entry name" value="Maf"/>
    <property type="match status" value="1"/>
</dbReference>
<dbReference type="InterPro" id="IPR029001">
    <property type="entry name" value="ITPase-like_fam"/>
</dbReference>
<sequence>MMKLLLASQSARRKELLQSLGYSFETVSIHCDEIFPEDMPVDNIAGYLSKIKADAYPNLQEDEILLTADTIVALGNQVLGKPQTPEQAQAMLRSLSGKTHKVYTGITIRTLNQEITKTDMAEVTFSELSDAEIALYIQEYQPFDKAGSYGIQERIGMAKVSSISGSFYTIMGLPTHLVYEELEKINPR</sequence>
<protein>
    <recommendedName>
        <fullName evidence="4">dTTP/UTP pyrophosphatase</fullName>
        <shortName evidence="4">dTTPase/UTPase</shortName>
        <ecNumber evidence="4">3.6.1.9</ecNumber>
    </recommendedName>
    <alternativeName>
        <fullName evidence="4">Nucleoside triphosphate pyrophosphatase</fullName>
    </alternativeName>
    <alternativeName>
        <fullName evidence="4">Nucleotide pyrophosphatase</fullName>
        <shortName evidence="4">Nucleotide PPase</shortName>
    </alternativeName>
</protein>
<dbReference type="GO" id="GO:0005737">
    <property type="term" value="C:cytoplasm"/>
    <property type="evidence" value="ECO:0007669"/>
    <property type="project" value="UniProtKB-SubCell"/>
</dbReference>
<dbReference type="KEGG" id="bpor:BPO_1187"/>
<dbReference type="GO" id="GO:0047429">
    <property type="term" value="F:nucleoside triphosphate diphosphatase activity"/>
    <property type="evidence" value="ECO:0007669"/>
    <property type="project" value="UniProtKB-EC"/>
</dbReference>
<evidence type="ECO:0000256" key="1">
    <source>
        <dbReference type="ARBA" id="ARBA00001968"/>
    </source>
</evidence>